<evidence type="ECO:0000256" key="11">
    <source>
        <dbReference type="ARBA" id="ARBA00023201"/>
    </source>
</evidence>
<evidence type="ECO:0000256" key="1">
    <source>
        <dbReference type="ARBA" id="ARBA00004651"/>
    </source>
</evidence>
<organism evidence="15 16">
    <name type="scientific">Mammaliicoccus sciuri</name>
    <name type="common">Staphylococcus sciuri</name>
    <dbReference type="NCBI Taxonomy" id="1296"/>
    <lineage>
        <taxon>Bacteria</taxon>
        <taxon>Bacillati</taxon>
        <taxon>Bacillota</taxon>
        <taxon>Bacilli</taxon>
        <taxon>Bacillales</taxon>
        <taxon>Staphylococcaceae</taxon>
        <taxon>Mammaliicoccus</taxon>
    </lineage>
</organism>
<evidence type="ECO:0000256" key="7">
    <source>
        <dbReference type="ARBA" id="ARBA00022989"/>
    </source>
</evidence>
<dbReference type="PANTHER" id="PTHR48086">
    <property type="entry name" value="SODIUM/PROLINE SYMPORTER-RELATED"/>
    <property type="match status" value="1"/>
</dbReference>
<evidence type="ECO:0000256" key="14">
    <source>
        <dbReference type="SAM" id="Phobius"/>
    </source>
</evidence>
<feature type="transmembrane region" description="Helical" evidence="14">
    <location>
        <begin position="153"/>
        <end position="172"/>
    </location>
</feature>
<keyword evidence="11" id="KW-0739">Sodium transport</keyword>
<feature type="transmembrane region" description="Helical" evidence="14">
    <location>
        <begin position="179"/>
        <end position="200"/>
    </location>
</feature>
<evidence type="ECO:0000256" key="6">
    <source>
        <dbReference type="ARBA" id="ARBA00022847"/>
    </source>
</evidence>
<feature type="transmembrane region" description="Helical" evidence="14">
    <location>
        <begin position="438"/>
        <end position="456"/>
    </location>
</feature>
<dbReference type="RefSeq" id="WP_126477948.1">
    <property type="nucleotide sequence ID" value="NZ_JALGXM010000002.1"/>
</dbReference>
<evidence type="ECO:0000256" key="2">
    <source>
        <dbReference type="ARBA" id="ARBA00006434"/>
    </source>
</evidence>
<dbReference type="GO" id="GO:0005886">
    <property type="term" value="C:plasma membrane"/>
    <property type="evidence" value="ECO:0007669"/>
    <property type="project" value="UniProtKB-SubCell"/>
</dbReference>
<feature type="transmembrane region" description="Helical" evidence="14">
    <location>
        <begin position="73"/>
        <end position="94"/>
    </location>
</feature>
<keyword evidence="10 14" id="KW-0472">Membrane</keyword>
<comment type="catalytic activity">
    <reaction evidence="12">
        <text>L-proline(in) + Na(+)(in) = L-proline(out) + Na(+)(out)</text>
        <dbReference type="Rhea" id="RHEA:28967"/>
        <dbReference type="ChEBI" id="CHEBI:29101"/>
        <dbReference type="ChEBI" id="CHEBI:60039"/>
    </reaction>
</comment>
<feature type="transmembrane region" description="Helical" evidence="14">
    <location>
        <begin position="410"/>
        <end position="432"/>
    </location>
</feature>
<keyword evidence="5 14" id="KW-0812">Transmembrane</keyword>
<reference evidence="15 16" key="1">
    <citation type="submission" date="2018-10" db="EMBL/GenBank/DDBJ databases">
        <title>A collection Staphylococci species genome sequencing.</title>
        <authorList>
            <person name="Cole K."/>
        </authorList>
    </citation>
    <scope>NUCLEOTIDE SEQUENCE [LARGE SCALE GENOMIC DNA]</scope>
    <source>
        <strain evidence="16">NCTC 12218</strain>
    </source>
</reference>
<dbReference type="PROSITE" id="PS50283">
    <property type="entry name" value="NA_SOLUT_SYMP_3"/>
    <property type="match status" value="1"/>
</dbReference>
<dbReference type="GO" id="GO:0015293">
    <property type="term" value="F:symporter activity"/>
    <property type="evidence" value="ECO:0007669"/>
    <property type="project" value="UniProtKB-KW"/>
</dbReference>
<name>A0AAJ4SFG7_MAMSC</name>
<comment type="similarity">
    <text evidence="2 13">Belongs to the sodium:solute symporter (SSF) (TC 2.A.21) family.</text>
</comment>
<evidence type="ECO:0000256" key="5">
    <source>
        <dbReference type="ARBA" id="ARBA00022692"/>
    </source>
</evidence>
<accession>A0AAJ4SFG7</accession>
<dbReference type="Gene3D" id="1.20.1730.10">
    <property type="entry name" value="Sodium/glucose cotransporter"/>
    <property type="match status" value="1"/>
</dbReference>
<feature type="transmembrane region" description="Helical" evidence="14">
    <location>
        <begin position="115"/>
        <end position="133"/>
    </location>
</feature>
<evidence type="ECO:0000256" key="10">
    <source>
        <dbReference type="ARBA" id="ARBA00023136"/>
    </source>
</evidence>
<keyword evidence="7 14" id="KW-1133">Transmembrane helix</keyword>
<feature type="transmembrane region" description="Helical" evidence="14">
    <location>
        <begin position="261"/>
        <end position="287"/>
    </location>
</feature>
<evidence type="ECO:0000256" key="8">
    <source>
        <dbReference type="ARBA" id="ARBA00023053"/>
    </source>
</evidence>
<gene>
    <name evidence="15" type="ORF">CD117_14140</name>
</gene>
<feature type="transmembrane region" description="Helical" evidence="14">
    <location>
        <begin position="6"/>
        <end position="23"/>
    </location>
</feature>
<feature type="transmembrane region" description="Helical" evidence="14">
    <location>
        <begin position="357"/>
        <end position="376"/>
    </location>
</feature>
<dbReference type="InterPro" id="IPR038377">
    <property type="entry name" value="Na/Glc_symporter_sf"/>
</dbReference>
<dbReference type="Proteomes" id="UP000274792">
    <property type="component" value="Unassembled WGS sequence"/>
</dbReference>
<evidence type="ECO:0000256" key="3">
    <source>
        <dbReference type="ARBA" id="ARBA00022448"/>
    </source>
</evidence>
<dbReference type="GO" id="GO:0006814">
    <property type="term" value="P:sodium ion transport"/>
    <property type="evidence" value="ECO:0007669"/>
    <property type="project" value="UniProtKB-KW"/>
</dbReference>
<dbReference type="InterPro" id="IPR050277">
    <property type="entry name" value="Sodium:Solute_Symporter"/>
</dbReference>
<dbReference type="InterPro" id="IPR001734">
    <property type="entry name" value="Na/solute_symporter"/>
</dbReference>
<dbReference type="AlphaFoldDB" id="A0AAJ4SFG7"/>
<feature type="transmembrane region" description="Helical" evidence="14">
    <location>
        <begin position="43"/>
        <end position="67"/>
    </location>
</feature>
<protein>
    <submittedName>
        <fullName evidence="15">Sodium:solute symporter family protein</fullName>
    </submittedName>
</protein>
<dbReference type="CDD" id="cd10322">
    <property type="entry name" value="SLC5sbd"/>
    <property type="match status" value="1"/>
</dbReference>
<evidence type="ECO:0000256" key="13">
    <source>
        <dbReference type="RuleBase" id="RU362091"/>
    </source>
</evidence>
<proteinExistence type="inferred from homology"/>
<evidence type="ECO:0000313" key="15">
    <source>
        <dbReference type="EMBL" id="RTX70451.1"/>
    </source>
</evidence>
<sequence length="468" mass="50535">MLIALVITLAIVLSGLFIFSLIMGKRHQSIDDWNVGGRSLPIYVQIGTQFATVMGGAVIVGLVGTAYTYGWASLTYGLLTAIGFLPYIFMAKWLRNSDFESLPDALSAIFGKNKVFMILVIIATLIVPFGWMITQLVGFGKIFSEITGFEPSTVVIIFALISLAFVLPAGMTTVAWTDFIFGCFMIVGAIIAVIVALQMGGSWTEITSNHEPKYTELPKGLFGIGGTMIIFWIFGVMPGNLTNQQIFQRIYAADNAKNAKISIIATAVLFALATAWSSVMGITISHLNPGMSNPEDATGWFLTQTPAWFTVIFSTFIVATIMSTLSSAIQSVVVTLTKDIYVNYVNPNTTRSQQVKVSRIIAVSVLIIAVSLSILVPQALGWIVASFAYSVSALIVPVIFGFIFKDTKWINTYGGISSIIGGIVGSAVAHSIGTILPYVFYGICLSIICLFAVSYLTKEKTGVIENDI</sequence>
<keyword evidence="9" id="KW-0406">Ion transport</keyword>
<keyword evidence="4" id="KW-1003">Cell membrane</keyword>
<keyword evidence="8" id="KW-0915">Sodium</keyword>
<feature type="transmembrane region" description="Helical" evidence="14">
    <location>
        <begin position="307"/>
        <end position="336"/>
    </location>
</feature>
<dbReference type="PANTHER" id="PTHR48086:SF3">
    <property type="entry name" value="SODIUM_PROLINE SYMPORTER"/>
    <property type="match status" value="1"/>
</dbReference>
<keyword evidence="3" id="KW-0813">Transport</keyword>
<comment type="subcellular location">
    <subcellularLocation>
        <location evidence="1">Cell membrane</location>
        <topology evidence="1">Multi-pass membrane protein</topology>
    </subcellularLocation>
</comment>
<evidence type="ECO:0000256" key="12">
    <source>
        <dbReference type="ARBA" id="ARBA00033708"/>
    </source>
</evidence>
<evidence type="ECO:0000256" key="9">
    <source>
        <dbReference type="ARBA" id="ARBA00023065"/>
    </source>
</evidence>
<dbReference type="EMBL" id="RXWV01000096">
    <property type="protein sequence ID" value="RTX70451.1"/>
    <property type="molecule type" value="Genomic_DNA"/>
</dbReference>
<evidence type="ECO:0000256" key="4">
    <source>
        <dbReference type="ARBA" id="ARBA00022475"/>
    </source>
</evidence>
<keyword evidence="6" id="KW-0769">Symport</keyword>
<comment type="caution">
    <text evidence="15">The sequence shown here is derived from an EMBL/GenBank/DDBJ whole genome shotgun (WGS) entry which is preliminary data.</text>
</comment>
<dbReference type="Pfam" id="PF00474">
    <property type="entry name" value="SSF"/>
    <property type="match status" value="1"/>
</dbReference>
<feature type="transmembrane region" description="Helical" evidence="14">
    <location>
        <begin position="382"/>
        <end position="403"/>
    </location>
</feature>
<feature type="transmembrane region" description="Helical" evidence="14">
    <location>
        <begin position="220"/>
        <end position="241"/>
    </location>
</feature>
<evidence type="ECO:0000313" key="16">
    <source>
        <dbReference type="Proteomes" id="UP000274792"/>
    </source>
</evidence>